<organism evidence="2 3">
    <name type="scientific">Tardiphaga robiniae</name>
    <dbReference type="NCBI Taxonomy" id="943830"/>
    <lineage>
        <taxon>Bacteria</taxon>
        <taxon>Pseudomonadati</taxon>
        <taxon>Pseudomonadota</taxon>
        <taxon>Alphaproteobacteria</taxon>
        <taxon>Hyphomicrobiales</taxon>
        <taxon>Nitrobacteraceae</taxon>
        <taxon>Tardiphaga</taxon>
    </lineage>
</organism>
<feature type="region of interest" description="Disordered" evidence="1">
    <location>
        <begin position="1"/>
        <end position="23"/>
    </location>
</feature>
<gene>
    <name evidence="2" type="ORF">HB776_17045</name>
</gene>
<name>A0A7G6TSR7_9BRAD</name>
<dbReference type="EMBL" id="CP050292">
    <property type="protein sequence ID" value="QND69799.1"/>
    <property type="molecule type" value="Genomic_DNA"/>
</dbReference>
<accession>A0A7G6TSR7</accession>
<reference evidence="3" key="1">
    <citation type="journal article" date="2020" name="Mol. Plant Microbe">
        <title>Rhizobial microsymbionts of the narrowly endemic Oxytropis species growing in Kamchatka are characterized by significant genetic diversity and possess a set of genes that are associated with T3SS and T6SS secretion systems and can affect the development of symbiosis.</title>
        <authorList>
            <person name="Safronova V."/>
            <person name="Guro P."/>
            <person name="Sazanova A."/>
            <person name="Kuznetsova I."/>
            <person name="Belimov A."/>
            <person name="Yakubov V."/>
            <person name="Chirak E."/>
            <person name="Afonin A."/>
            <person name="Gogolev Y."/>
            <person name="Andronov E."/>
            <person name="Tikhonovich I."/>
        </authorList>
    </citation>
    <scope>NUCLEOTIDE SEQUENCE [LARGE SCALE GENOMIC DNA]</scope>
    <source>
        <strain evidence="3">581</strain>
    </source>
</reference>
<dbReference type="KEGG" id="trb:HB776_17045"/>
<feature type="compositionally biased region" description="Polar residues" evidence="1">
    <location>
        <begin position="14"/>
        <end position="23"/>
    </location>
</feature>
<evidence type="ECO:0000256" key="1">
    <source>
        <dbReference type="SAM" id="MobiDB-lite"/>
    </source>
</evidence>
<proteinExistence type="predicted"/>
<evidence type="ECO:0000313" key="2">
    <source>
        <dbReference type="EMBL" id="QND69799.1"/>
    </source>
</evidence>
<dbReference type="RefSeq" id="WP_184511656.1">
    <property type="nucleotide sequence ID" value="NZ_CP050292.1"/>
</dbReference>
<dbReference type="AlphaFoldDB" id="A0A7G6TSR7"/>
<evidence type="ECO:0000313" key="3">
    <source>
        <dbReference type="Proteomes" id="UP000515291"/>
    </source>
</evidence>
<dbReference type="Proteomes" id="UP000515291">
    <property type="component" value="Chromosome"/>
</dbReference>
<sequence length="139" mass="15375">MLVTQIIDPGSKRTPGSSPSLQGTWRAGCRFPLMSDEDEPVTEIAAPPVLVPETNRLWRLTPALNLLEKSRQIAIVPAETEGVARAIATRADPMGRDWRDRVSFAADSIETTERHVIGDVIFRSIPQQPPPKPKRTKKA</sequence>
<protein>
    <submittedName>
        <fullName evidence="2">Uncharacterized protein</fullName>
    </submittedName>
</protein>